<keyword evidence="5" id="KW-1185">Reference proteome</keyword>
<evidence type="ECO:0000313" key="4">
    <source>
        <dbReference type="EMBL" id="MFF8275961.1"/>
    </source>
</evidence>
<dbReference type="EMBL" id="JBIBSM010000003">
    <property type="protein sequence ID" value="MFF8275961.1"/>
    <property type="molecule type" value="Genomic_DNA"/>
</dbReference>
<sequence length="218" mass="22123">MTVISVRRALVVAAGVAVAAVVTGGCGLSAEIDREVDPERTRAAASPKPPPTVAPVETGAPRPGDAEPTPSVAATGCPATGVKVSTGAVNAAMGLRAMPVTLTNCGGGTQRLNGYPDVRVRDVENERMDVTVLKGTGPITQLDDPGPHPVTLAPGESARSVFVWRYSAVDAATLRGSGVRVEIGPAVGAERQTVEPEGGLDVGETGLLGTTAWQKVVD</sequence>
<reference evidence="4 5" key="1">
    <citation type="submission" date="2024-10" db="EMBL/GenBank/DDBJ databases">
        <title>The Natural Products Discovery Center: Release of the First 8490 Sequenced Strains for Exploring Actinobacteria Biosynthetic Diversity.</title>
        <authorList>
            <person name="Kalkreuter E."/>
            <person name="Kautsar S.A."/>
            <person name="Yang D."/>
            <person name="Bader C.D."/>
            <person name="Teijaro C.N."/>
            <person name="Fluegel L."/>
            <person name="Davis C.M."/>
            <person name="Simpson J.R."/>
            <person name="Lauterbach L."/>
            <person name="Steele A.D."/>
            <person name="Gui C."/>
            <person name="Meng S."/>
            <person name="Li G."/>
            <person name="Viehrig K."/>
            <person name="Ye F."/>
            <person name="Su P."/>
            <person name="Kiefer A.F."/>
            <person name="Nichols A."/>
            <person name="Cepeda A.J."/>
            <person name="Yan W."/>
            <person name="Fan B."/>
            <person name="Jiang Y."/>
            <person name="Adhikari A."/>
            <person name="Zheng C.-J."/>
            <person name="Schuster L."/>
            <person name="Cowan T.M."/>
            <person name="Smanski M.J."/>
            <person name="Chevrette M.G."/>
            <person name="De Carvalho L.P.S."/>
            <person name="Shen B."/>
        </authorList>
    </citation>
    <scope>NUCLEOTIDE SEQUENCE [LARGE SCALE GENOMIC DNA]</scope>
    <source>
        <strain evidence="4 5">NPDC015755</strain>
    </source>
</reference>
<dbReference type="InterPro" id="IPR025326">
    <property type="entry name" value="DUF4232"/>
</dbReference>
<evidence type="ECO:0000313" key="5">
    <source>
        <dbReference type="Proteomes" id="UP001603013"/>
    </source>
</evidence>
<dbReference type="RefSeq" id="WP_391933549.1">
    <property type="nucleotide sequence ID" value="NZ_JBIBSM010000003.1"/>
</dbReference>
<gene>
    <name evidence="4" type="ORF">ACF05T_07580</name>
</gene>
<dbReference type="Proteomes" id="UP001603013">
    <property type="component" value="Unassembled WGS sequence"/>
</dbReference>
<comment type="caution">
    <text evidence="4">The sequence shown here is derived from an EMBL/GenBank/DDBJ whole genome shotgun (WGS) entry which is preliminary data.</text>
</comment>
<accession>A0ABW6Y817</accession>
<dbReference type="PROSITE" id="PS51257">
    <property type="entry name" value="PROKAR_LIPOPROTEIN"/>
    <property type="match status" value="1"/>
</dbReference>
<evidence type="ECO:0000256" key="1">
    <source>
        <dbReference type="SAM" id="MobiDB-lite"/>
    </source>
</evidence>
<proteinExistence type="predicted"/>
<evidence type="ECO:0000256" key="2">
    <source>
        <dbReference type="SAM" id="SignalP"/>
    </source>
</evidence>
<evidence type="ECO:0000259" key="3">
    <source>
        <dbReference type="Pfam" id="PF14016"/>
    </source>
</evidence>
<feature type="signal peptide" evidence="2">
    <location>
        <begin position="1"/>
        <end position="19"/>
    </location>
</feature>
<protein>
    <submittedName>
        <fullName evidence="4">DUF4232 domain-containing protein</fullName>
    </submittedName>
</protein>
<feature type="region of interest" description="Disordered" evidence="1">
    <location>
        <begin position="34"/>
        <end position="79"/>
    </location>
</feature>
<keyword evidence="2" id="KW-0732">Signal</keyword>
<organism evidence="4 5">
    <name type="scientific">Streptomyces lateritius</name>
    <dbReference type="NCBI Taxonomy" id="67313"/>
    <lineage>
        <taxon>Bacteria</taxon>
        <taxon>Bacillati</taxon>
        <taxon>Actinomycetota</taxon>
        <taxon>Actinomycetes</taxon>
        <taxon>Kitasatosporales</taxon>
        <taxon>Streptomycetaceae</taxon>
        <taxon>Streptomyces</taxon>
    </lineage>
</organism>
<name>A0ABW6Y817_9ACTN</name>
<dbReference type="Pfam" id="PF14016">
    <property type="entry name" value="DUF4232"/>
    <property type="match status" value="1"/>
</dbReference>
<feature type="domain" description="DUF4232" evidence="3">
    <location>
        <begin position="77"/>
        <end position="214"/>
    </location>
</feature>
<feature type="chain" id="PRO_5046362734" evidence="2">
    <location>
        <begin position="20"/>
        <end position="218"/>
    </location>
</feature>